<dbReference type="Gene3D" id="1.10.1200.10">
    <property type="entry name" value="ACP-like"/>
    <property type="match status" value="1"/>
</dbReference>
<feature type="domain" description="Carrier" evidence="4">
    <location>
        <begin position="6"/>
        <end position="83"/>
    </location>
</feature>
<dbReference type="Pfam" id="PF00698">
    <property type="entry name" value="Acyl_transf_1"/>
    <property type="match status" value="1"/>
</dbReference>
<dbReference type="SMART" id="SM00823">
    <property type="entry name" value="PKS_PP"/>
    <property type="match status" value="1"/>
</dbReference>
<dbReference type="Gene3D" id="3.40.47.10">
    <property type="match status" value="2"/>
</dbReference>
<dbReference type="InterPro" id="IPR020806">
    <property type="entry name" value="PKS_PP-bd"/>
</dbReference>
<dbReference type="SMART" id="SM00825">
    <property type="entry name" value="PKS_KS"/>
    <property type="match status" value="1"/>
</dbReference>
<dbReference type="EMBL" id="BAAANN010000037">
    <property type="protein sequence ID" value="GAA1982549.1"/>
    <property type="molecule type" value="Genomic_DNA"/>
</dbReference>
<keyword evidence="3" id="KW-0808">Transferase</keyword>
<dbReference type="Gene3D" id="3.40.366.10">
    <property type="entry name" value="Malonyl-Coenzyme A Acyl Carrier Protein, domain 2"/>
    <property type="match status" value="1"/>
</dbReference>
<dbReference type="SUPFAM" id="SSF53901">
    <property type="entry name" value="Thiolase-like"/>
    <property type="match status" value="1"/>
</dbReference>
<dbReference type="Gene3D" id="3.30.70.250">
    <property type="entry name" value="Malonyl-CoA ACP transacylase, ACP-binding"/>
    <property type="match status" value="1"/>
</dbReference>
<dbReference type="InterPro" id="IPR014030">
    <property type="entry name" value="Ketoacyl_synth_N"/>
</dbReference>
<dbReference type="Pfam" id="PF00109">
    <property type="entry name" value="ketoacyl-synt"/>
    <property type="match status" value="1"/>
</dbReference>
<dbReference type="Gene3D" id="3.40.50.720">
    <property type="entry name" value="NAD(P)-binding Rossmann-like Domain"/>
    <property type="match status" value="1"/>
</dbReference>
<dbReference type="InterPro" id="IPR014043">
    <property type="entry name" value="Acyl_transferase_dom"/>
</dbReference>
<dbReference type="InterPro" id="IPR036291">
    <property type="entry name" value="NAD(P)-bd_dom_sf"/>
</dbReference>
<keyword evidence="2" id="KW-0597">Phosphoprotein</keyword>
<evidence type="ECO:0000256" key="3">
    <source>
        <dbReference type="ARBA" id="ARBA00022679"/>
    </source>
</evidence>
<protein>
    <recommendedName>
        <fullName evidence="4">Carrier domain-containing protein</fullName>
    </recommendedName>
</protein>
<dbReference type="RefSeq" id="WP_344428833.1">
    <property type="nucleotide sequence ID" value="NZ_BAAANN010000037.1"/>
</dbReference>
<proteinExistence type="predicted"/>
<reference evidence="5 6" key="1">
    <citation type="journal article" date="2019" name="Int. J. Syst. Evol. Microbiol.">
        <title>The Global Catalogue of Microorganisms (GCM) 10K type strain sequencing project: providing services to taxonomists for standard genome sequencing and annotation.</title>
        <authorList>
            <consortium name="The Broad Institute Genomics Platform"/>
            <consortium name="The Broad Institute Genome Sequencing Center for Infectious Disease"/>
            <person name="Wu L."/>
            <person name="Ma J."/>
        </authorList>
    </citation>
    <scope>NUCLEOTIDE SEQUENCE [LARGE SCALE GENOMIC DNA]</scope>
    <source>
        <strain evidence="5 6">JCM 14545</strain>
    </source>
</reference>
<dbReference type="InterPro" id="IPR016036">
    <property type="entry name" value="Malonyl_transacylase_ACP-bd"/>
</dbReference>
<dbReference type="Pfam" id="PF00550">
    <property type="entry name" value="PP-binding"/>
    <property type="match status" value="1"/>
</dbReference>
<keyword evidence="6" id="KW-1185">Reference proteome</keyword>
<dbReference type="SUPFAM" id="SSF51735">
    <property type="entry name" value="NAD(P)-binding Rossmann-fold domains"/>
    <property type="match status" value="1"/>
</dbReference>
<evidence type="ECO:0000259" key="4">
    <source>
        <dbReference type="PROSITE" id="PS50075"/>
    </source>
</evidence>
<evidence type="ECO:0000313" key="5">
    <source>
        <dbReference type="EMBL" id="GAA1982549.1"/>
    </source>
</evidence>
<sequence length="956" mass="100629">MKERPRGEEEVRRWLLDRIALLTGIRPAPEDSERPMHELGVSSRDTVELITELGELIGRDLPVGLLWRQPTVATLVESFAGTEPVAVTGVGRAFAETARNGADGAAALGSGRHRALLDATRAALSCAGLAAGSLRDSRTGVYLGRSGSGPAAEQLSGWLELRGPTVTVDTGGAASLVALHRAVRDLRCGETELALVAGSGAGCGVVLLKRLADAEGDRVYAVIRGTAVRSGAEAALEEAHAVGGTDPSTVDYIACAHGPVEDFGTCHVPEQPLLIGASRGEDAGIAALITTALALYAGRVPLPDVGEWPRYAGPRAVAGVGAADAHVVVQEWLPAGHRARAHVFALSGPTPSVLRHRADELVDWLESPKGRAVPPADLAATLACREHDDHRATFVASERQGMLDSLRAVADGLVHTEVTGTKAPAFVFPGYGSQWRAMGGRLLASEPGFRAAVESMESVFLAQAGFSLRALLRGDHGGMDAVTAHPALFGMQLALAGLWRAHGVEPAAVLGHGTGEIAAAVVTGAMAVEDGLWLVLTRARLLAAMRDGGSGAMAVVDLSEVELRELESRFPEVSVAVFSSSEQCTVSGDIAAVTALVTYLDGMGRLARMLGRVEPGSLPEVDAVLRELRYGLGALTPGLPLTTFYSSVLDDPRGGKVFDEDYWVANLRRPVRFPQAVAAALADGHRTFVEIAPHPITGDVITRIAGTTGHPGVHALPTLSRGGHDDFLHSVAALHAAGHPSVLGHRYPGSPALDLLRPPAALAPRSSPHPAVPALAEEQRWEERPLPEIDGVGMRSWVLVTDDEPASLARSVRLAAKLTASGDEALALPIEQIDEFPSLVGSATRFAGVVLLLANPDRHDRVHTMAATVLRRLGWLRLYLAVRGDATTDEAGNGAALRGLVRALAAEHPHTRLSLVDVDQESGMGVLAAELRAAFEDDEVVWRSGHRFVTSETVER</sequence>
<dbReference type="InterPro" id="IPR016039">
    <property type="entry name" value="Thiolase-like"/>
</dbReference>
<dbReference type="InterPro" id="IPR036736">
    <property type="entry name" value="ACP-like_sf"/>
</dbReference>
<evidence type="ECO:0000313" key="6">
    <source>
        <dbReference type="Proteomes" id="UP001501116"/>
    </source>
</evidence>
<dbReference type="InterPro" id="IPR016035">
    <property type="entry name" value="Acyl_Trfase/lysoPLipase"/>
</dbReference>
<dbReference type="InterPro" id="IPR050091">
    <property type="entry name" value="PKS_NRPS_Biosynth_Enz"/>
</dbReference>
<gene>
    <name evidence="5" type="ORF">GCM10009754_69350</name>
</gene>
<dbReference type="SMART" id="SM00827">
    <property type="entry name" value="PKS_AT"/>
    <property type="match status" value="1"/>
</dbReference>
<organism evidence="5 6">
    <name type="scientific">Amycolatopsis minnesotensis</name>
    <dbReference type="NCBI Taxonomy" id="337894"/>
    <lineage>
        <taxon>Bacteria</taxon>
        <taxon>Bacillati</taxon>
        <taxon>Actinomycetota</taxon>
        <taxon>Actinomycetes</taxon>
        <taxon>Pseudonocardiales</taxon>
        <taxon>Pseudonocardiaceae</taxon>
        <taxon>Amycolatopsis</taxon>
    </lineage>
</organism>
<dbReference type="InterPro" id="IPR020841">
    <property type="entry name" value="PKS_Beta-ketoAc_synthase_dom"/>
</dbReference>
<dbReference type="PANTHER" id="PTHR43775">
    <property type="entry name" value="FATTY ACID SYNTHASE"/>
    <property type="match status" value="1"/>
</dbReference>
<dbReference type="PROSITE" id="PS50075">
    <property type="entry name" value="CARRIER"/>
    <property type="match status" value="1"/>
</dbReference>
<comment type="caution">
    <text evidence="5">The sequence shown here is derived from an EMBL/GenBank/DDBJ whole genome shotgun (WGS) entry which is preliminary data.</text>
</comment>
<dbReference type="SUPFAM" id="SSF52151">
    <property type="entry name" value="FabD/lysophospholipase-like"/>
    <property type="match status" value="1"/>
</dbReference>
<name>A0ABN2S8W5_9PSEU</name>
<dbReference type="InterPro" id="IPR001227">
    <property type="entry name" value="Ac_transferase_dom_sf"/>
</dbReference>
<dbReference type="InterPro" id="IPR009081">
    <property type="entry name" value="PP-bd_ACP"/>
</dbReference>
<keyword evidence="1" id="KW-0596">Phosphopantetheine</keyword>
<dbReference type="PANTHER" id="PTHR43775:SF37">
    <property type="entry name" value="SI:DKEY-61P9.11"/>
    <property type="match status" value="1"/>
</dbReference>
<dbReference type="Proteomes" id="UP001501116">
    <property type="component" value="Unassembled WGS sequence"/>
</dbReference>
<evidence type="ECO:0000256" key="1">
    <source>
        <dbReference type="ARBA" id="ARBA00022450"/>
    </source>
</evidence>
<dbReference type="SUPFAM" id="SSF55048">
    <property type="entry name" value="Probable ACP-binding domain of malonyl-CoA ACP transacylase"/>
    <property type="match status" value="1"/>
</dbReference>
<dbReference type="SUPFAM" id="SSF47336">
    <property type="entry name" value="ACP-like"/>
    <property type="match status" value="1"/>
</dbReference>
<evidence type="ECO:0000256" key="2">
    <source>
        <dbReference type="ARBA" id="ARBA00022553"/>
    </source>
</evidence>
<accession>A0ABN2S8W5</accession>